<dbReference type="Proteomes" id="UP001149163">
    <property type="component" value="Unassembled WGS sequence"/>
</dbReference>
<reference evidence="2" key="1">
    <citation type="submission" date="2022-11" db="EMBL/GenBank/DDBJ databases">
        <authorList>
            <person name="Petersen C."/>
        </authorList>
    </citation>
    <scope>NUCLEOTIDE SEQUENCE</scope>
    <source>
        <strain evidence="2">IBT 26290</strain>
    </source>
</reference>
<dbReference type="GeneID" id="81430345"/>
<proteinExistence type="predicted"/>
<dbReference type="OrthoDB" id="7772923at2759"/>
<accession>A0A9W9HNA8</accession>
<name>A0A9W9HNA8_9EURO</name>
<dbReference type="InterPro" id="IPR038071">
    <property type="entry name" value="UROD/MetE-like_sf"/>
</dbReference>
<protein>
    <recommendedName>
        <fullName evidence="1">Cobalamin-independent methionine synthase MetE C-terminal/archaeal domain-containing protein</fullName>
    </recommendedName>
</protein>
<dbReference type="EMBL" id="JAPQKN010000007">
    <property type="protein sequence ID" value="KAJ5152567.1"/>
    <property type="molecule type" value="Genomic_DNA"/>
</dbReference>
<dbReference type="PANTHER" id="PTHR43844">
    <property type="entry name" value="METHIONINE SYNTHASE"/>
    <property type="match status" value="1"/>
</dbReference>
<dbReference type="GO" id="GO:0003871">
    <property type="term" value="F:5-methyltetrahydropteroyltriglutamate-homocysteine S-methyltransferase activity"/>
    <property type="evidence" value="ECO:0007669"/>
    <property type="project" value="InterPro"/>
</dbReference>
<dbReference type="RefSeq" id="XP_056538875.1">
    <property type="nucleotide sequence ID" value="XM_056691169.1"/>
</dbReference>
<dbReference type="AlphaFoldDB" id="A0A9W9HNA8"/>
<comment type="caution">
    <text evidence="2">The sequence shown here is derived from an EMBL/GenBank/DDBJ whole genome shotgun (WGS) entry which is preliminary data.</text>
</comment>
<dbReference type="InterPro" id="IPR002629">
    <property type="entry name" value="Met_Synth_C/arc"/>
</dbReference>
<dbReference type="GO" id="GO:0008270">
    <property type="term" value="F:zinc ion binding"/>
    <property type="evidence" value="ECO:0007669"/>
    <property type="project" value="InterPro"/>
</dbReference>
<dbReference type="Pfam" id="PF01717">
    <property type="entry name" value="Meth_synt_2"/>
    <property type="match status" value="1"/>
</dbReference>
<reference evidence="2" key="2">
    <citation type="journal article" date="2023" name="IMA Fungus">
        <title>Comparative genomic study of the Penicillium genus elucidates a diverse pangenome and 15 lateral gene transfer events.</title>
        <authorList>
            <person name="Petersen C."/>
            <person name="Sorensen T."/>
            <person name="Nielsen M.R."/>
            <person name="Sondergaard T.E."/>
            <person name="Sorensen J.L."/>
            <person name="Fitzpatrick D.A."/>
            <person name="Frisvad J.C."/>
            <person name="Nielsen K.L."/>
        </authorList>
    </citation>
    <scope>NUCLEOTIDE SEQUENCE</scope>
    <source>
        <strain evidence="2">IBT 26290</strain>
    </source>
</reference>
<dbReference type="Gene3D" id="3.20.20.210">
    <property type="match status" value="1"/>
</dbReference>
<evidence type="ECO:0000259" key="1">
    <source>
        <dbReference type="Pfam" id="PF01717"/>
    </source>
</evidence>
<sequence length="392" mass="43596">MAHPFRAEHIGSLLRPAELLAARSAAGVTSSYSQMTEDIHKATDQAIAGVVAKQLELGVRPITSGEYERDKFYSGFFEKLKGMEVIKDIPISKGYRTNFPTLRTLKALGIMTRDSVVAVDRISRSDSPYLSEWKALRSRLPRELWKDCKLTMPPITHSHMQMATGTAYRPNIYSSDQEYFKDLADAYVAEFRALYDEGLRSIQIDDPCLLFFVTDEFRSGCVADGIDPDELLDEYIWAHNQCLFGKPADLHVGLHLCRGNMAGSTHIMSGSYERIAKKIFSELAYDTYYLEAGDFQPLRHLPIGKNVILGVISTKSPDLESLDELVARVHSAAQVIALGQERSVAEVIESSLGVSPQCGFASMSSGGANGMTMDIMWAKLLLVQRLAKRIWG</sequence>
<gene>
    <name evidence="2" type="ORF">N7482_009045</name>
</gene>
<evidence type="ECO:0000313" key="2">
    <source>
        <dbReference type="EMBL" id="KAJ5152567.1"/>
    </source>
</evidence>
<evidence type="ECO:0000313" key="3">
    <source>
        <dbReference type="Proteomes" id="UP001149163"/>
    </source>
</evidence>
<feature type="domain" description="Cobalamin-independent methionine synthase MetE C-terminal/archaeal" evidence="1">
    <location>
        <begin position="176"/>
        <end position="362"/>
    </location>
</feature>
<organism evidence="2 3">
    <name type="scientific">Penicillium canariense</name>
    <dbReference type="NCBI Taxonomy" id="189055"/>
    <lineage>
        <taxon>Eukaryota</taxon>
        <taxon>Fungi</taxon>
        <taxon>Dikarya</taxon>
        <taxon>Ascomycota</taxon>
        <taxon>Pezizomycotina</taxon>
        <taxon>Eurotiomycetes</taxon>
        <taxon>Eurotiomycetidae</taxon>
        <taxon>Eurotiales</taxon>
        <taxon>Aspergillaceae</taxon>
        <taxon>Penicillium</taxon>
    </lineage>
</organism>
<dbReference type="SUPFAM" id="SSF51726">
    <property type="entry name" value="UROD/MetE-like"/>
    <property type="match status" value="1"/>
</dbReference>
<dbReference type="CDD" id="cd03311">
    <property type="entry name" value="CIMS_C_terminal_like"/>
    <property type="match status" value="1"/>
</dbReference>
<dbReference type="GO" id="GO:0009086">
    <property type="term" value="P:methionine biosynthetic process"/>
    <property type="evidence" value="ECO:0007669"/>
    <property type="project" value="InterPro"/>
</dbReference>
<dbReference type="PANTHER" id="PTHR43844:SF2">
    <property type="entry name" value="SYNTHASE, VITAMIN-B12 INDEPENDENT, PUTATIVE (AFU_ORTHOLOGUE AFUA_3G12060)-RELATED"/>
    <property type="match status" value="1"/>
</dbReference>
<keyword evidence="3" id="KW-1185">Reference proteome</keyword>